<evidence type="ECO:0000313" key="1">
    <source>
        <dbReference type="EMBL" id="MBB2203253.1"/>
    </source>
</evidence>
<reference evidence="1 2" key="1">
    <citation type="submission" date="2020-04" db="EMBL/GenBank/DDBJ databases">
        <title>Description of novel Gluconacetobacter.</title>
        <authorList>
            <person name="Sombolestani A."/>
        </authorList>
    </citation>
    <scope>NUCLEOTIDE SEQUENCE [LARGE SCALE GENOMIC DNA]</scope>
    <source>
        <strain evidence="1 2">LMG 27802</strain>
    </source>
</reference>
<keyword evidence="2" id="KW-1185">Reference proteome</keyword>
<dbReference type="PROSITE" id="PS51257">
    <property type="entry name" value="PROKAR_LIPOPROTEIN"/>
    <property type="match status" value="1"/>
</dbReference>
<proteinExistence type="predicted"/>
<evidence type="ECO:0008006" key="3">
    <source>
        <dbReference type="Google" id="ProtNLM"/>
    </source>
</evidence>
<protein>
    <recommendedName>
        <fullName evidence="3">Lipoprotein</fullName>
    </recommendedName>
</protein>
<dbReference type="RefSeq" id="WP_182961423.1">
    <property type="nucleotide sequence ID" value="NZ_JABEQM010000021.1"/>
</dbReference>
<organism evidence="1 2">
    <name type="scientific">Gluconacetobacter tumulisoli</name>
    <dbReference type="NCBI Taxonomy" id="1286189"/>
    <lineage>
        <taxon>Bacteria</taxon>
        <taxon>Pseudomonadati</taxon>
        <taxon>Pseudomonadota</taxon>
        <taxon>Alphaproteobacteria</taxon>
        <taxon>Acetobacterales</taxon>
        <taxon>Acetobacteraceae</taxon>
        <taxon>Gluconacetobacter</taxon>
    </lineage>
</organism>
<dbReference type="EMBL" id="JABEQM010000021">
    <property type="protein sequence ID" value="MBB2203253.1"/>
    <property type="molecule type" value="Genomic_DNA"/>
</dbReference>
<comment type="caution">
    <text evidence="1">The sequence shown here is derived from an EMBL/GenBank/DDBJ whole genome shotgun (WGS) entry which is preliminary data.</text>
</comment>
<dbReference type="Proteomes" id="UP000578030">
    <property type="component" value="Unassembled WGS sequence"/>
</dbReference>
<name>A0A7W4KAB1_9PROT</name>
<dbReference type="AlphaFoldDB" id="A0A7W4KAB1"/>
<gene>
    <name evidence="1" type="ORF">HLH28_17020</name>
</gene>
<accession>A0A7W4KAB1</accession>
<evidence type="ECO:0000313" key="2">
    <source>
        <dbReference type="Proteomes" id="UP000578030"/>
    </source>
</evidence>
<sequence length="160" mass="17530">MRHHVVRHARHIRGAIGAIVLAATLGGCFGPTGPIYGQWSGYQPDGAIGYERNVQLVLEGTPDVREGTYRMRMTPLNPAALLQGASSVFYSDHWELESGTADGQAWTRLHLKGLPGTQYDTYDMLPDRTLVPHIPGQSPQAAMPYRLGPLPTTTYGYGRI</sequence>